<dbReference type="Gene3D" id="3.40.50.300">
    <property type="entry name" value="P-loop containing nucleotide triphosphate hydrolases"/>
    <property type="match status" value="2"/>
</dbReference>
<reference evidence="5 6" key="1">
    <citation type="journal article" date="2017" name="Curr. Biol.">
        <title>Genome architecture and evolution of a unichromosomal asexual nematode.</title>
        <authorList>
            <person name="Fradin H."/>
            <person name="Zegar C."/>
            <person name="Gutwein M."/>
            <person name="Lucas J."/>
            <person name="Kovtun M."/>
            <person name="Corcoran D."/>
            <person name="Baugh L.R."/>
            <person name="Kiontke K."/>
            <person name="Gunsalus K."/>
            <person name="Fitch D.H."/>
            <person name="Piano F."/>
        </authorList>
    </citation>
    <scope>NUCLEOTIDE SEQUENCE [LARGE SCALE GENOMIC DNA]</scope>
    <source>
        <strain evidence="5">PF1309</strain>
    </source>
</reference>
<sequence length="173" mass="19426">MTGDSSQKLFKVVFILGPPGSGKGTCCHAIQKNHGLIHLSAGDLLREERQREGSEAMRAAGDSAKGFLVDGFPRNQDNLDGWKRQMSGKVNEKFVLFLTCPTDDCIKRCLNRGEGRSDDNEESFRKRIDTYNGQTLPIIEFYRKQGLVREVNSGRPIEQVLEDVERVFTEAGF</sequence>
<dbReference type="GO" id="GO:0006139">
    <property type="term" value="P:nucleobase-containing compound metabolic process"/>
    <property type="evidence" value="ECO:0007669"/>
    <property type="project" value="InterPro"/>
</dbReference>
<dbReference type="InterPro" id="IPR027417">
    <property type="entry name" value="P-loop_NTPase"/>
</dbReference>
<dbReference type="GO" id="GO:0005524">
    <property type="term" value="F:ATP binding"/>
    <property type="evidence" value="ECO:0007669"/>
    <property type="project" value="InterPro"/>
</dbReference>
<dbReference type="InterPro" id="IPR000850">
    <property type="entry name" value="Adenylat/UMP-CMP_kin"/>
</dbReference>
<name>A0A2A2JTK6_9BILA</name>
<dbReference type="STRING" id="2018661.A0A2A2JTK6"/>
<comment type="caution">
    <text evidence="5">The sequence shown here is derived from an EMBL/GenBank/DDBJ whole genome shotgun (WGS) entry which is preliminary data.</text>
</comment>
<dbReference type="InterPro" id="IPR033690">
    <property type="entry name" value="Adenylat_kinase_CS"/>
</dbReference>
<evidence type="ECO:0000313" key="6">
    <source>
        <dbReference type="Proteomes" id="UP000218231"/>
    </source>
</evidence>
<keyword evidence="1 4" id="KW-0808">Transferase</keyword>
<keyword evidence="6" id="KW-1185">Reference proteome</keyword>
<dbReference type="OrthoDB" id="442176at2759"/>
<evidence type="ECO:0000256" key="3">
    <source>
        <dbReference type="ARBA" id="ARBA00022777"/>
    </source>
</evidence>
<keyword evidence="3 4" id="KW-0418">Kinase</keyword>
<dbReference type="SUPFAM" id="SSF52540">
    <property type="entry name" value="P-loop containing nucleoside triphosphate hydrolases"/>
    <property type="match status" value="1"/>
</dbReference>
<keyword evidence="2" id="KW-0547">Nucleotide-binding</keyword>
<dbReference type="CDD" id="cd01428">
    <property type="entry name" value="ADK"/>
    <property type="match status" value="1"/>
</dbReference>
<organism evidence="5 6">
    <name type="scientific">Diploscapter pachys</name>
    <dbReference type="NCBI Taxonomy" id="2018661"/>
    <lineage>
        <taxon>Eukaryota</taxon>
        <taxon>Metazoa</taxon>
        <taxon>Ecdysozoa</taxon>
        <taxon>Nematoda</taxon>
        <taxon>Chromadorea</taxon>
        <taxon>Rhabditida</taxon>
        <taxon>Rhabditina</taxon>
        <taxon>Rhabditomorpha</taxon>
        <taxon>Rhabditoidea</taxon>
        <taxon>Rhabditidae</taxon>
        <taxon>Diploscapter</taxon>
    </lineage>
</organism>
<comment type="similarity">
    <text evidence="4">Belongs to the adenylate kinase family.</text>
</comment>
<dbReference type="Pfam" id="PF00406">
    <property type="entry name" value="ADK"/>
    <property type="match status" value="2"/>
</dbReference>
<dbReference type="AlphaFoldDB" id="A0A2A2JTK6"/>
<dbReference type="Proteomes" id="UP000218231">
    <property type="component" value="Unassembled WGS sequence"/>
</dbReference>
<protein>
    <submittedName>
        <fullName evidence="5">Uncharacterized protein</fullName>
    </submittedName>
</protein>
<dbReference type="GO" id="GO:0019205">
    <property type="term" value="F:nucleobase-containing compound kinase activity"/>
    <property type="evidence" value="ECO:0007669"/>
    <property type="project" value="InterPro"/>
</dbReference>
<accession>A0A2A2JTK6</accession>
<gene>
    <name evidence="5" type="ORF">WR25_07458</name>
</gene>
<dbReference type="EMBL" id="LIAE01010235">
    <property type="protein sequence ID" value="PAV64902.1"/>
    <property type="molecule type" value="Genomic_DNA"/>
</dbReference>
<evidence type="ECO:0000313" key="5">
    <source>
        <dbReference type="EMBL" id="PAV64902.1"/>
    </source>
</evidence>
<evidence type="ECO:0000256" key="4">
    <source>
        <dbReference type="RuleBase" id="RU003330"/>
    </source>
</evidence>
<evidence type="ECO:0000256" key="2">
    <source>
        <dbReference type="ARBA" id="ARBA00022741"/>
    </source>
</evidence>
<dbReference type="HAMAP" id="MF_00235">
    <property type="entry name" value="Adenylate_kinase_Adk"/>
    <property type="match status" value="1"/>
</dbReference>
<evidence type="ECO:0000256" key="1">
    <source>
        <dbReference type="ARBA" id="ARBA00022679"/>
    </source>
</evidence>
<dbReference type="PANTHER" id="PTHR23359">
    <property type="entry name" value="NUCLEOTIDE KINASE"/>
    <property type="match status" value="1"/>
</dbReference>
<dbReference type="PROSITE" id="PS00113">
    <property type="entry name" value="ADENYLATE_KINASE"/>
    <property type="match status" value="1"/>
</dbReference>
<proteinExistence type="inferred from homology"/>
<dbReference type="PRINTS" id="PR00094">
    <property type="entry name" value="ADENYLTKNASE"/>
</dbReference>